<dbReference type="Proteomes" id="UP000187203">
    <property type="component" value="Unassembled WGS sequence"/>
</dbReference>
<dbReference type="EMBL" id="AWUE01022462">
    <property type="protein sequence ID" value="OMO58032.1"/>
    <property type="molecule type" value="Genomic_DNA"/>
</dbReference>
<reference evidence="2" key="1">
    <citation type="submission" date="2013-09" db="EMBL/GenBank/DDBJ databases">
        <title>Corchorus olitorius genome sequencing.</title>
        <authorList>
            <person name="Alam M."/>
            <person name="Haque M.S."/>
            <person name="Islam M.S."/>
            <person name="Emdad E.M."/>
            <person name="Islam M.M."/>
            <person name="Ahmed B."/>
            <person name="Halim A."/>
            <person name="Hossen Q.M.M."/>
            <person name="Hossain M.Z."/>
            <person name="Ahmed R."/>
            <person name="Khan M.M."/>
            <person name="Islam R."/>
            <person name="Rashid M.M."/>
            <person name="Khan S.A."/>
            <person name="Rahman M.S."/>
            <person name="Alam M."/>
            <person name="Yahiya A.S."/>
            <person name="Khan M.S."/>
            <person name="Azam M.S."/>
            <person name="Haque T."/>
            <person name="Lashkar M.Z.H."/>
            <person name="Akhand A.I."/>
            <person name="Morshed G."/>
            <person name="Roy S."/>
            <person name="Uddin K.S."/>
            <person name="Rabeya T."/>
            <person name="Hossain A.S."/>
            <person name="Chowdhury A."/>
            <person name="Snigdha A.R."/>
            <person name="Mortoza M.S."/>
            <person name="Matin S.A."/>
            <person name="Hoque S.M.E."/>
            <person name="Islam M.K."/>
            <person name="Roy D.K."/>
            <person name="Haider R."/>
            <person name="Moosa M.M."/>
            <person name="Elias S.M."/>
            <person name="Hasan A.M."/>
            <person name="Jahan S."/>
            <person name="Shafiuddin M."/>
            <person name="Mahmood N."/>
            <person name="Shommy N.S."/>
        </authorList>
    </citation>
    <scope>NUCLEOTIDE SEQUENCE [LARGE SCALE GENOMIC DNA]</scope>
    <source>
        <strain evidence="2">cv. O-4</strain>
    </source>
</reference>
<sequence length="38" mass="4206">MAMVCEFQAGGIYDENSKFICDRLANQMHGITISQILG</sequence>
<organism evidence="1 2">
    <name type="scientific">Corchorus olitorius</name>
    <dbReference type="NCBI Taxonomy" id="93759"/>
    <lineage>
        <taxon>Eukaryota</taxon>
        <taxon>Viridiplantae</taxon>
        <taxon>Streptophyta</taxon>
        <taxon>Embryophyta</taxon>
        <taxon>Tracheophyta</taxon>
        <taxon>Spermatophyta</taxon>
        <taxon>Magnoliopsida</taxon>
        <taxon>eudicotyledons</taxon>
        <taxon>Gunneridae</taxon>
        <taxon>Pentapetalae</taxon>
        <taxon>rosids</taxon>
        <taxon>malvids</taxon>
        <taxon>Malvales</taxon>
        <taxon>Malvaceae</taxon>
        <taxon>Grewioideae</taxon>
        <taxon>Apeibeae</taxon>
        <taxon>Corchorus</taxon>
    </lineage>
</organism>
<protein>
    <submittedName>
        <fullName evidence="1">Uncharacterized protein</fullName>
    </submittedName>
</protein>
<comment type="caution">
    <text evidence="1">The sequence shown here is derived from an EMBL/GenBank/DDBJ whole genome shotgun (WGS) entry which is preliminary data.</text>
</comment>
<evidence type="ECO:0000313" key="2">
    <source>
        <dbReference type="Proteomes" id="UP000187203"/>
    </source>
</evidence>
<accession>A0A1R3GIX5</accession>
<evidence type="ECO:0000313" key="1">
    <source>
        <dbReference type="EMBL" id="OMO58032.1"/>
    </source>
</evidence>
<keyword evidence="2" id="KW-1185">Reference proteome</keyword>
<dbReference type="AlphaFoldDB" id="A0A1R3GIX5"/>
<proteinExistence type="predicted"/>
<name>A0A1R3GIX5_9ROSI</name>
<gene>
    <name evidence="1" type="ORF">COLO4_34920</name>
</gene>